<dbReference type="SUPFAM" id="SSF51905">
    <property type="entry name" value="FAD/NAD(P)-binding domain"/>
    <property type="match status" value="1"/>
</dbReference>
<feature type="binding site" evidence="11">
    <location>
        <begin position="190"/>
        <end position="197"/>
    </location>
    <ligand>
        <name>NAD(+)</name>
        <dbReference type="ChEBI" id="CHEBI:57540"/>
    </ligand>
</feature>
<dbReference type="SUPFAM" id="SSF55424">
    <property type="entry name" value="FAD/NAD-linked reductases, dimerisation (C-terminal) domain"/>
    <property type="match status" value="1"/>
</dbReference>
<dbReference type="InterPro" id="IPR016156">
    <property type="entry name" value="FAD/NAD-linked_Rdtase_dimer_sf"/>
</dbReference>
<evidence type="ECO:0000256" key="4">
    <source>
        <dbReference type="ARBA" id="ARBA00022827"/>
    </source>
</evidence>
<evidence type="ECO:0000256" key="3">
    <source>
        <dbReference type="ARBA" id="ARBA00022630"/>
    </source>
</evidence>
<evidence type="ECO:0000313" key="17">
    <source>
        <dbReference type="Proteomes" id="UP000725649"/>
    </source>
</evidence>
<evidence type="ECO:0000313" key="16">
    <source>
        <dbReference type="EMBL" id="MBE6420963.1"/>
    </source>
</evidence>
<keyword evidence="4 11" id="KW-0274">FAD</keyword>
<dbReference type="PANTHER" id="PTHR22912">
    <property type="entry name" value="DISULFIDE OXIDOREDUCTASE"/>
    <property type="match status" value="1"/>
</dbReference>
<dbReference type="GO" id="GO:0050660">
    <property type="term" value="F:flavin adenine dinucleotide binding"/>
    <property type="evidence" value="ECO:0007669"/>
    <property type="project" value="InterPro"/>
</dbReference>
<feature type="disulfide bond" description="Redox-active" evidence="12">
    <location>
        <begin position="46"/>
        <end position="51"/>
    </location>
</feature>
<proteinExistence type="inferred from homology"/>
<dbReference type="Pfam" id="PF02852">
    <property type="entry name" value="Pyr_redox_dim"/>
    <property type="match status" value="1"/>
</dbReference>
<evidence type="ECO:0000256" key="5">
    <source>
        <dbReference type="ARBA" id="ARBA00023002"/>
    </source>
</evidence>
<evidence type="ECO:0000259" key="14">
    <source>
        <dbReference type="Pfam" id="PF02852"/>
    </source>
</evidence>
<evidence type="ECO:0000256" key="9">
    <source>
        <dbReference type="ARBA" id="ARBA00049187"/>
    </source>
</evidence>
<dbReference type="InterPro" id="IPR050151">
    <property type="entry name" value="Class-I_Pyr_Nuc-Dis_Oxidored"/>
</dbReference>
<feature type="binding site" evidence="11">
    <location>
        <begin position="153"/>
        <end position="155"/>
    </location>
    <ligand>
        <name>FAD</name>
        <dbReference type="ChEBI" id="CHEBI:57692"/>
    </ligand>
</feature>
<dbReference type="GO" id="GO:0005737">
    <property type="term" value="C:cytoplasm"/>
    <property type="evidence" value="ECO:0007669"/>
    <property type="project" value="UniProtKB-ARBA"/>
</dbReference>
<evidence type="ECO:0000256" key="6">
    <source>
        <dbReference type="ARBA" id="ARBA00023027"/>
    </source>
</evidence>
<dbReference type="InterPro" id="IPR036188">
    <property type="entry name" value="FAD/NAD-bd_sf"/>
</dbReference>
<feature type="binding site" evidence="11">
    <location>
        <position position="317"/>
    </location>
    <ligand>
        <name>FAD</name>
        <dbReference type="ChEBI" id="CHEBI:57692"/>
    </ligand>
</feature>
<evidence type="ECO:0000256" key="13">
    <source>
        <dbReference type="RuleBase" id="RU003692"/>
    </source>
</evidence>
<dbReference type="GO" id="GO:0004148">
    <property type="term" value="F:dihydrolipoyl dehydrogenase (NADH) activity"/>
    <property type="evidence" value="ECO:0007669"/>
    <property type="project" value="UniProtKB-EC"/>
</dbReference>
<feature type="binding site" evidence="11">
    <location>
        <position position="277"/>
    </location>
    <ligand>
        <name>NAD(+)</name>
        <dbReference type="ChEBI" id="CHEBI:57540"/>
    </ligand>
</feature>
<dbReference type="GO" id="GO:0006103">
    <property type="term" value="P:2-oxoglutarate metabolic process"/>
    <property type="evidence" value="ECO:0007669"/>
    <property type="project" value="TreeGrafter"/>
</dbReference>
<evidence type="ECO:0000256" key="7">
    <source>
        <dbReference type="ARBA" id="ARBA00023157"/>
    </source>
</evidence>
<dbReference type="Gene3D" id="3.30.390.30">
    <property type="match status" value="1"/>
</dbReference>
<keyword evidence="7" id="KW-1015">Disulfide bond</keyword>
<comment type="cofactor">
    <cofactor evidence="11 13">
        <name>FAD</name>
        <dbReference type="ChEBI" id="CHEBI:57692"/>
    </cofactor>
    <text evidence="11 13">Binds 1 FAD per subunit.</text>
</comment>
<organism evidence="16 17">
    <name type="scientific">Candidatus Avelusimicrobium gallicola</name>
    <dbReference type="NCBI Taxonomy" id="2562704"/>
    <lineage>
        <taxon>Bacteria</taxon>
        <taxon>Pseudomonadati</taxon>
        <taxon>Elusimicrobiota</taxon>
        <taxon>Elusimicrobia</taxon>
        <taxon>Elusimicrobiales</taxon>
        <taxon>Elusimicrobiaceae</taxon>
        <taxon>Candidatus Avelusimicrobium</taxon>
    </lineage>
</organism>
<evidence type="ECO:0000256" key="2">
    <source>
        <dbReference type="ARBA" id="ARBA00012608"/>
    </source>
</evidence>
<keyword evidence="6 11" id="KW-0520">NAD</keyword>
<dbReference type="PRINTS" id="PR00411">
    <property type="entry name" value="PNDRDTASEI"/>
</dbReference>
<comment type="similarity">
    <text evidence="1 13">Belongs to the class-I pyridine nucleotide-disulfide oxidoreductase family.</text>
</comment>
<dbReference type="EC" id="1.8.1.4" evidence="2 13"/>
<dbReference type="AlphaFoldDB" id="A0A928DP46"/>
<sequence length="462" mass="48690">MLYTGAEMKHIVIIGGGPAGYPAALKAANLGAQVTLIEKNKLGGVCLNCGCIPSKSLLDAAHRFQVARGVASLCKEGGAETAEKLFELKDWEKIKSRQQTAARKLTQGIGFLLKKAGVEVIAGEGSFVNEHTVLVKTTEGEKEISCDGVILATGSEAFFPPPFDTIKDQIYDNSTIFDMPALPKSIVIVGGGVIGCEFADLMSSLGVEVSVVEMQPRILPLEDEGAARALSQALTKRGVKFYLGVRAEQAQKTSEGFLITLTDGQTISAETVLAAIGRTVDLASLGLEKIGVEWNRKGVQVNPQTLQLKNDIYAAGDVTGLMQLAHAATRQGEVAAANLLGGTAVYHNDRVPRAIYTSPEIASVGLTRAQAAERGLTIKAKKAFLLANGRAVAQDQAEGFFEILLEESTDKIVGATLVGANASELVHVISVALAAQMTGSELAEVIFAHPTLAESIGEALHK</sequence>
<evidence type="ECO:0000256" key="12">
    <source>
        <dbReference type="PIRSR" id="PIRSR000350-4"/>
    </source>
</evidence>
<dbReference type="InterPro" id="IPR012999">
    <property type="entry name" value="Pyr_OxRdtase_I_AS"/>
</dbReference>
<reference evidence="16" key="1">
    <citation type="submission" date="2019-04" db="EMBL/GenBank/DDBJ databases">
        <title>Evolution of Biomass-Degrading Anaerobic Consortia Revealed by Metagenomics.</title>
        <authorList>
            <person name="Peng X."/>
        </authorList>
    </citation>
    <scope>NUCLEOTIDE SEQUENCE</scope>
    <source>
        <strain evidence="16">SIG66</strain>
    </source>
</reference>
<dbReference type="InterPro" id="IPR001100">
    <property type="entry name" value="Pyr_nuc-diS_OxRdtase"/>
</dbReference>
<evidence type="ECO:0000256" key="10">
    <source>
        <dbReference type="PIRSR" id="PIRSR000350-2"/>
    </source>
</evidence>
<feature type="binding site" evidence="11">
    <location>
        <position position="125"/>
    </location>
    <ligand>
        <name>FAD</name>
        <dbReference type="ChEBI" id="CHEBI:57692"/>
    </ligand>
</feature>
<feature type="binding site" evidence="11">
    <location>
        <position position="213"/>
    </location>
    <ligand>
        <name>NAD(+)</name>
        <dbReference type="ChEBI" id="CHEBI:57540"/>
    </ligand>
</feature>
<feature type="domain" description="FAD/NAD(P)-binding" evidence="15">
    <location>
        <begin position="10"/>
        <end position="332"/>
    </location>
</feature>
<feature type="domain" description="Pyridine nucleotide-disulphide oxidoreductase dimerisation" evidence="14">
    <location>
        <begin position="351"/>
        <end position="459"/>
    </location>
</feature>
<feature type="binding site" evidence="11">
    <location>
        <position position="55"/>
    </location>
    <ligand>
        <name>FAD</name>
        <dbReference type="ChEBI" id="CHEBI:57692"/>
    </ligand>
</feature>
<dbReference type="Pfam" id="PF07992">
    <property type="entry name" value="Pyr_redox_2"/>
    <property type="match status" value="1"/>
</dbReference>
<dbReference type="PRINTS" id="PR00368">
    <property type="entry name" value="FADPNR"/>
</dbReference>
<dbReference type="EMBL" id="SUVG01000002">
    <property type="protein sequence ID" value="MBE6420963.1"/>
    <property type="molecule type" value="Genomic_DNA"/>
</dbReference>
<dbReference type="PANTHER" id="PTHR22912:SF151">
    <property type="entry name" value="DIHYDROLIPOYL DEHYDROGENASE, MITOCHONDRIAL"/>
    <property type="match status" value="1"/>
</dbReference>
<name>A0A928DP46_9BACT</name>
<evidence type="ECO:0000256" key="1">
    <source>
        <dbReference type="ARBA" id="ARBA00007532"/>
    </source>
</evidence>
<keyword evidence="8 13" id="KW-0676">Redox-active center</keyword>
<dbReference type="InterPro" id="IPR006258">
    <property type="entry name" value="Lipoamide_DH"/>
</dbReference>
<dbReference type="Gene3D" id="3.50.50.60">
    <property type="entry name" value="FAD/NAD(P)-binding domain"/>
    <property type="match status" value="2"/>
</dbReference>
<comment type="caution">
    <text evidence="16">The sequence shown here is derived from an EMBL/GenBank/DDBJ whole genome shotgun (WGS) entry which is preliminary data.</text>
</comment>
<dbReference type="NCBIfam" id="TIGR01350">
    <property type="entry name" value="lipoamide_DH"/>
    <property type="match status" value="1"/>
</dbReference>
<dbReference type="PIRSF" id="PIRSF000350">
    <property type="entry name" value="Mercury_reductase_MerA"/>
    <property type="match status" value="1"/>
</dbReference>
<keyword evidence="11" id="KW-0547">Nucleotide-binding</keyword>
<gene>
    <name evidence="16" type="primary">lpdA</name>
    <name evidence="16" type="ORF">E7027_02305</name>
</gene>
<evidence type="ECO:0000256" key="8">
    <source>
        <dbReference type="ARBA" id="ARBA00023284"/>
    </source>
</evidence>
<dbReference type="Proteomes" id="UP000725649">
    <property type="component" value="Unassembled WGS sequence"/>
</dbReference>
<comment type="catalytic activity">
    <reaction evidence="9 13">
        <text>N(6)-[(R)-dihydrolipoyl]-L-lysyl-[protein] + NAD(+) = N(6)-[(R)-lipoyl]-L-lysyl-[protein] + NADH + H(+)</text>
        <dbReference type="Rhea" id="RHEA:15045"/>
        <dbReference type="Rhea" id="RHEA-COMP:10474"/>
        <dbReference type="Rhea" id="RHEA-COMP:10475"/>
        <dbReference type="ChEBI" id="CHEBI:15378"/>
        <dbReference type="ChEBI" id="CHEBI:57540"/>
        <dbReference type="ChEBI" id="CHEBI:57945"/>
        <dbReference type="ChEBI" id="CHEBI:83099"/>
        <dbReference type="ChEBI" id="CHEBI:83100"/>
        <dbReference type="EC" id="1.8.1.4"/>
    </reaction>
</comment>
<keyword evidence="5 13" id="KW-0560">Oxidoreductase</keyword>
<feature type="active site" description="Proton acceptor" evidence="10">
    <location>
        <position position="449"/>
    </location>
</feature>
<evidence type="ECO:0000259" key="15">
    <source>
        <dbReference type="Pfam" id="PF07992"/>
    </source>
</evidence>
<dbReference type="InterPro" id="IPR004099">
    <property type="entry name" value="Pyr_nucl-diS_OxRdtase_dimer"/>
</dbReference>
<dbReference type="FunFam" id="3.30.390.30:FF:000001">
    <property type="entry name" value="Dihydrolipoyl dehydrogenase"/>
    <property type="match status" value="1"/>
</dbReference>
<dbReference type="PROSITE" id="PS00076">
    <property type="entry name" value="PYRIDINE_REDOX_1"/>
    <property type="match status" value="1"/>
</dbReference>
<comment type="miscellaneous">
    <text evidence="13">The active site is a redox-active disulfide bond.</text>
</comment>
<accession>A0A928DP46</accession>
<evidence type="ECO:0000256" key="11">
    <source>
        <dbReference type="PIRSR" id="PIRSR000350-3"/>
    </source>
</evidence>
<protein>
    <recommendedName>
        <fullName evidence="2 13">Dihydrolipoyl dehydrogenase</fullName>
        <ecNumber evidence="2 13">1.8.1.4</ecNumber>
    </recommendedName>
</protein>
<keyword evidence="3 13" id="KW-0285">Flavoprotein</keyword>
<dbReference type="InterPro" id="IPR023753">
    <property type="entry name" value="FAD/NAD-binding_dom"/>
</dbReference>